<dbReference type="InterPro" id="IPR005828">
    <property type="entry name" value="MFS_sugar_transport-like"/>
</dbReference>
<feature type="region of interest" description="Disordered" evidence="5">
    <location>
        <begin position="101"/>
        <end position="122"/>
    </location>
</feature>
<dbReference type="SUPFAM" id="SSF103473">
    <property type="entry name" value="MFS general substrate transporter"/>
    <property type="match status" value="1"/>
</dbReference>
<dbReference type="InterPro" id="IPR020846">
    <property type="entry name" value="MFS_dom"/>
</dbReference>
<reference evidence="9" key="1">
    <citation type="journal article" date="2006" name="Science">
        <title>Ancient noncoding elements conserved in the human genome.</title>
        <authorList>
            <person name="Venkatesh B."/>
            <person name="Kirkness E.F."/>
            <person name="Loh Y.H."/>
            <person name="Halpern A.L."/>
            <person name="Lee A.P."/>
            <person name="Johnson J."/>
            <person name="Dandona N."/>
            <person name="Viswanathan L.D."/>
            <person name="Tay A."/>
            <person name="Venter J.C."/>
            <person name="Strausberg R.L."/>
            <person name="Brenner S."/>
        </authorList>
    </citation>
    <scope>NUCLEOTIDE SEQUENCE [LARGE SCALE GENOMIC DNA]</scope>
</reference>
<gene>
    <name evidence="8" type="primary">LOC103184576</name>
</gene>
<evidence type="ECO:0000313" key="8">
    <source>
        <dbReference type="Ensembl" id="ENSCMIP00000029266.1"/>
    </source>
</evidence>
<dbReference type="PROSITE" id="PS50850">
    <property type="entry name" value="MFS"/>
    <property type="match status" value="1"/>
</dbReference>
<name>A0A4W3IP49_CALMI</name>
<evidence type="ECO:0000256" key="5">
    <source>
        <dbReference type="SAM" id="MobiDB-lite"/>
    </source>
</evidence>
<sequence>MAVERGDQEGGVGSRRRDAPPTRLRDFDGTVMPLLGGFGQYQKRLILLTWIPAIFIGFSQSSDSFFTAEPDFSCRNDSRRPPGRLVLAQLGGRLPNGTGAVLAPAPAPAPSPSHQHPEDNSSCQCTERDYILRAALTQNIVTKWNLVCDSSWMVHIAKFSLLVGLIIGYLVTGCLADWFGRQLVLAVSIVLMLIFGLMVALSVNVTMFSTLRFFEGFSLAGIFLTLYATRIELSLPRNRFMITMTASFITMGGQLLMPGLAVLCRDWQILQAIIICPFIFMLSYWCIFPESLRWLLATHQLHAAKDVFLDFAHKNRVHLEDDIKGFLTELDKEEPVARHNKTCIVKIIHTRILWKHILVLCVNSLTGFGIHYCFVKSMMDHKMDGSSYNFLQNFYAEYYIMEVIGILSCAAMCGLVSLMGRRGTLLLFTIITALASLLQLGLINSGFIFKKSDFFSSANIQPLMFTPADMSKSLQDPFSVTFSIVGMFASHAVGNLSIFFCAELTPTVIRGGGLGLVLASAGFGRLTAPIMELHNQKGYFLHHVIFTCCTMICIICILLLPESRGLNLPETIDDGDNYTRQPLLPPKKAEQPLLANQTELKDYSGLQEIAGPSDSTAEITTANGNGIRSI</sequence>
<dbReference type="STRING" id="7868.ENSCMIP00000029266"/>
<keyword evidence="3 6" id="KW-1133">Transmembrane helix</keyword>
<dbReference type="FunCoup" id="A0A4W3IP49">
    <property type="interactions" value="56"/>
</dbReference>
<feature type="domain" description="Major facilitator superfamily (MFS) profile" evidence="7">
    <location>
        <begin position="84"/>
        <end position="564"/>
    </location>
</feature>
<evidence type="ECO:0000256" key="6">
    <source>
        <dbReference type="SAM" id="Phobius"/>
    </source>
</evidence>
<feature type="transmembrane region" description="Helical" evidence="6">
    <location>
        <begin position="269"/>
        <end position="288"/>
    </location>
</feature>
<dbReference type="PANTHER" id="PTHR24064">
    <property type="entry name" value="SOLUTE CARRIER FAMILY 22 MEMBER"/>
    <property type="match status" value="1"/>
</dbReference>
<accession>A0A4W3IP49</accession>
<evidence type="ECO:0000256" key="3">
    <source>
        <dbReference type="ARBA" id="ARBA00022989"/>
    </source>
</evidence>
<dbReference type="AlphaFoldDB" id="A0A4W3IP49"/>
<dbReference type="OMA" id="QKNCISP"/>
<comment type="subcellular location">
    <subcellularLocation>
        <location evidence="1">Membrane</location>
        <topology evidence="1">Multi-pass membrane protein</topology>
    </subcellularLocation>
</comment>
<dbReference type="GO" id="GO:0022857">
    <property type="term" value="F:transmembrane transporter activity"/>
    <property type="evidence" value="ECO:0007669"/>
    <property type="project" value="InterPro"/>
</dbReference>
<dbReference type="GO" id="GO:0016020">
    <property type="term" value="C:membrane"/>
    <property type="evidence" value="ECO:0007669"/>
    <property type="project" value="UniProtKB-SubCell"/>
</dbReference>
<dbReference type="GeneTree" id="ENSGT00940000157354"/>
<feature type="transmembrane region" description="Helical" evidence="6">
    <location>
        <begin position="357"/>
        <end position="378"/>
    </location>
</feature>
<evidence type="ECO:0000259" key="7">
    <source>
        <dbReference type="PROSITE" id="PS50850"/>
    </source>
</evidence>
<dbReference type="Proteomes" id="UP000314986">
    <property type="component" value="Unassembled WGS sequence"/>
</dbReference>
<evidence type="ECO:0000256" key="2">
    <source>
        <dbReference type="ARBA" id="ARBA00022692"/>
    </source>
</evidence>
<reference evidence="8" key="4">
    <citation type="submission" date="2025-08" db="UniProtKB">
        <authorList>
            <consortium name="Ensembl"/>
        </authorList>
    </citation>
    <scope>IDENTIFICATION</scope>
</reference>
<feature type="compositionally biased region" description="Basic and acidic residues" evidence="5">
    <location>
        <begin position="15"/>
        <end position="25"/>
    </location>
</feature>
<dbReference type="InterPro" id="IPR036259">
    <property type="entry name" value="MFS_trans_sf"/>
</dbReference>
<reference evidence="9" key="2">
    <citation type="journal article" date="2007" name="PLoS Biol.">
        <title>Survey sequencing and comparative analysis of the elephant shark (Callorhinchus milii) genome.</title>
        <authorList>
            <person name="Venkatesh B."/>
            <person name="Kirkness E.F."/>
            <person name="Loh Y.H."/>
            <person name="Halpern A.L."/>
            <person name="Lee A.P."/>
            <person name="Johnson J."/>
            <person name="Dandona N."/>
            <person name="Viswanathan L.D."/>
            <person name="Tay A."/>
            <person name="Venter J.C."/>
            <person name="Strausberg R.L."/>
            <person name="Brenner S."/>
        </authorList>
    </citation>
    <scope>NUCLEOTIDE SEQUENCE [LARGE SCALE GENOMIC DNA]</scope>
</reference>
<keyword evidence="2 6" id="KW-0812">Transmembrane</keyword>
<reference evidence="9" key="3">
    <citation type="journal article" date="2014" name="Nature">
        <title>Elephant shark genome provides unique insights into gnathostome evolution.</title>
        <authorList>
            <consortium name="International Elephant Shark Genome Sequencing Consortium"/>
            <person name="Venkatesh B."/>
            <person name="Lee A.P."/>
            <person name="Ravi V."/>
            <person name="Maurya A.K."/>
            <person name="Lian M.M."/>
            <person name="Swann J.B."/>
            <person name="Ohta Y."/>
            <person name="Flajnik M.F."/>
            <person name="Sutoh Y."/>
            <person name="Kasahara M."/>
            <person name="Hoon S."/>
            <person name="Gangu V."/>
            <person name="Roy S.W."/>
            <person name="Irimia M."/>
            <person name="Korzh V."/>
            <person name="Kondrychyn I."/>
            <person name="Lim Z.W."/>
            <person name="Tay B.H."/>
            <person name="Tohari S."/>
            <person name="Kong K.W."/>
            <person name="Ho S."/>
            <person name="Lorente-Galdos B."/>
            <person name="Quilez J."/>
            <person name="Marques-Bonet T."/>
            <person name="Raney B.J."/>
            <person name="Ingham P.W."/>
            <person name="Tay A."/>
            <person name="Hillier L.W."/>
            <person name="Minx P."/>
            <person name="Boehm T."/>
            <person name="Wilson R.K."/>
            <person name="Brenner S."/>
            <person name="Warren W.C."/>
        </authorList>
    </citation>
    <scope>NUCLEOTIDE SEQUENCE [LARGE SCALE GENOMIC DNA]</scope>
</reference>
<feature type="transmembrane region" description="Helical" evidence="6">
    <location>
        <begin position="183"/>
        <end position="203"/>
    </location>
</feature>
<dbReference type="InParanoid" id="A0A4W3IP49"/>
<organism evidence="8 9">
    <name type="scientific">Callorhinchus milii</name>
    <name type="common">Ghost shark</name>
    <dbReference type="NCBI Taxonomy" id="7868"/>
    <lineage>
        <taxon>Eukaryota</taxon>
        <taxon>Metazoa</taxon>
        <taxon>Chordata</taxon>
        <taxon>Craniata</taxon>
        <taxon>Vertebrata</taxon>
        <taxon>Chondrichthyes</taxon>
        <taxon>Holocephali</taxon>
        <taxon>Chimaeriformes</taxon>
        <taxon>Callorhinchidae</taxon>
        <taxon>Callorhinchus</taxon>
    </lineage>
</organism>
<feature type="transmembrane region" description="Helical" evidence="6">
    <location>
        <begin position="240"/>
        <end position="263"/>
    </location>
</feature>
<reference evidence="8" key="5">
    <citation type="submission" date="2025-09" db="UniProtKB">
        <authorList>
            <consortium name="Ensembl"/>
        </authorList>
    </citation>
    <scope>IDENTIFICATION</scope>
</reference>
<feature type="transmembrane region" description="Helical" evidence="6">
    <location>
        <begin position="508"/>
        <end position="528"/>
    </location>
</feature>
<dbReference type="Pfam" id="PF00083">
    <property type="entry name" value="Sugar_tr"/>
    <property type="match status" value="1"/>
</dbReference>
<proteinExistence type="predicted"/>
<keyword evidence="9" id="KW-1185">Reference proteome</keyword>
<dbReference type="Gene3D" id="1.20.1250.20">
    <property type="entry name" value="MFS general substrate transporter like domains"/>
    <property type="match status" value="1"/>
</dbReference>
<keyword evidence="4 6" id="KW-0472">Membrane</keyword>
<feature type="transmembrane region" description="Helical" evidence="6">
    <location>
        <begin position="152"/>
        <end position="171"/>
    </location>
</feature>
<feature type="transmembrane region" description="Helical" evidence="6">
    <location>
        <begin position="398"/>
        <end position="418"/>
    </location>
</feature>
<protein>
    <submittedName>
        <fullName evidence="8">Solute carrier family 22 member 23</fullName>
    </submittedName>
</protein>
<evidence type="ECO:0000256" key="4">
    <source>
        <dbReference type="ARBA" id="ARBA00023136"/>
    </source>
</evidence>
<evidence type="ECO:0000256" key="1">
    <source>
        <dbReference type="ARBA" id="ARBA00004141"/>
    </source>
</evidence>
<dbReference type="Ensembl" id="ENSCMIT00000029732.1">
    <property type="protein sequence ID" value="ENSCMIP00000029266.1"/>
    <property type="gene ID" value="ENSCMIG00000012684.1"/>
</dbReference>
<feature type="transmembrane region" description="Helical" evidence="6">
    <location>
        <begin position="425"/>
        <end position="449"/>
    </location>
</feature>
<evidence type="ECO:0000313" key="9">
    <source>
        <dbReference type="Proteomes" id="UP000314986"/>
    </source>
</evidence>
<feature type="region of interest" description="Disordered" evidence="5">
    <location>
        <begin position="1"/>
        <end position="25"/>
    </location>
</feature>
<feature type="transmembrane region" description="Helical" evidence="6">
    <location>
        <begin position="480"/>
        <end position="501"/>
    </location>
</feature>
<feature type="transmembrane region" description="Helical" evidence="6">
    <location>
        <begin position="540"/>
        <end position="560"/>
    </location>
</feature>